<evidence type="ECO:0000259" key="2">
    <source>
        <dbReference type="Pfam" id="PF08718"/>
    </source>
</evidence>
<dbReference type="EMBL" id="MCFK01010320">
    <property type="protein sequence ID" value="RKF53685.1"/>
    <property type="molecule type" value="Genomic_DNA"/>
</dbReference>
<proteinExistence type="predicted"/>
<sequence>MASTAAKAYPQEGTLLDTFKRSFSDVPVDEGKDNSVSTTEFLEAAESMTVLFDTLGSLAFQPVKKDILGNIKKIRDRQLAAPLDSLSLQELVINELKTKKHTASEGLLWLTRGLDFTAAALAQNIAHPNEELSISFRGAYAEALKPHHSFVVKPVFSAAMLACPYRKDFYSKLGDDESMVIKALQEWLVALQKIIVILKAFLARKEVKW</sequence>
<protein>
    <submittedName>
        <fullName evidence="3">Pleckstrin homology domain-containing family A member 8</fullName>
    </submittedName>
</protein>
<gene>
    <name evidence="3" type="ORF">OnM2_103010</name>
</gene>
<feature type="domain" description="Glycolipid transfer protein" evidence="2">
    <location>
        <begin position="36"/>
        <end position="174"/>
    </location>
</feature>
<evidence type="ECO:0000313" key="4">
    <source>
        <dbReference type="Proteomes" id="UP000286134"/>
    </source>
</evidence>
<organism evidence="3 4">
    <name type="scientific">Erysiphe neolycopersici</name>
    <dbReference type="NCBI Taxonomy" id="212602"/>
    <lineage>
        <taxon>Eukaryota</taxon>
        <taxon>Fungi</taxon>
        <taxon>Dikarya</taxon>
        <taxon>Ascomycota</taxon>
        <taxon>Pezizomycotina</taxon>
        <taxon>Leotiomycetes</taxon>
        <taxon>Erysiphales</taxon>
        <taxon>Erysiphaceae</taxon>
        <taxon>Erysiphe</taxon>
    </lineage>
</organism>
<dbReference type="Pfam" id="PF08718">
    <property type="entry name" value="GLTP"/>
    <property type="match status" value="1"/>
</dbReference>
<evidence type="ECO:0000313" key="3">
    <source>
        <dbReference type="EMBL" id="RKF53685.1"/>
    </source>
</evidence>
<keyword evidence="1" id="KW-0813">Transport</keyword>
<dbReference type="FunFam" id="1.10.3520.10:FF:000001">
    <property type="entry name" value="Pleckstrin domain-containing family A member 8"/>
    <property type="match status" value="1"/>
</dbReference>
<dbReference type="AlphaFoldDB" id="A0A420H8C1"/>
<accession>A0A420H8C1</accession>
<dbReference type="Proteomes" id="UP000286134">
    <property type="component" value="Unassembled WGS sequence"/>
</dbReference>
<reference evidence="3 4" key="1">
    <citation type="journal article" date="2018" name="BMC Genomics">
        <title>Comparative genome analyses reveal sequence features reflecting distinct modes of host-adaptation between dicot and monocot powdery mildew.</title>
        <authorList>
            <person name="Wu Y."/>
            <person name="Ma X."/>
            <person name="Pan Z."/>
            <person name="Kale S.D."/>
            <person name="Song Y."/>
            <person name="King H."/>
            <person name="Zhang Q."/>
            <person name="Presley C."/>
            <person name="Deng X."/>
            <person name="Wei C.I."/>
            <person name="Xiao S."/>
        </authorList>
    </citation>
    <scope>NUCLEOTIDE SEQUENCE [LARGE SCALE GENOMIC DNA]</scope>
    <source>
        <strain evidence="3">UMSG2</strain>
    </source>
</reference>
<name>A0A420H8C1_9PEZI</name>
<dbReference type="GO" id="GO:1902387">
    <property type="term" value="F:ceramide 1-phosphate binding"/>
    <property type="evidence" value="ECO:0007669"/>
    <property type="project" value="TreeGrafter"/>
</dbReference>
<dbReference type="STRING" id="212602.A0A420H8C1"/>
<dbReference type="OrthoDB" id="3473305at2759"/>
<dbReference type="PANTHER" id="PTHR10219">
    <property type="entry name" value="GLYCOLIPID TRANSFER PROTEIN-RELATED"/>
    <property type="match status" value="1"/>
</dbReference>
<dbReference type="InterPro" id="IPR036497">
    <property type="entry name" value="GLTP_sf"/>
</dbReference>
<keyword evidence="4" id="KW-1185">Reference proteome</keyword>
<dbReference type="GO" id="GO:0016020">
    <property type="term" value="C:membrane"/>
    <property type="evidence" value="ECO:0007669"/>
    <property type="project" value="TreeGrafter"/>
</dbReference>
<dbReference type="PANTHER" id="PTHR10219:SF25">
    <property type="entry name" value="PLECKSTRIN HOMOLOGY DOMAIN-CONTAINING FAMILY A MEMBER 8"/>
    <property type="match status" value="1"/>
</dbReference>
<dbReference type="Gene3D" id="1.10.3520.10">
    <property type="entry name" value="Glycolipid transfer protein"/>
    <property type="match status" value="1"/>
</dbReference>
<dbReference type="GO" id="GO:0005829">
    <property type="term" value="C:cytosol"/>
    <property type="evidence" value="ECO:0007669"/>
    <property type="project" value="TreeGrafter"/>
</dbReference>
<evidence type="ECO:0000256" key="1">
    <source>
        <dbReference type="ARBA" id="ARBA00022448"/>
    </source>
</evidence>
<dbReference type="GO" id="GO:1902388">
    <property type="term" value="F:ceramide 1-phosphate transfer activity"/>
    <property type="evidence" value="ECO:0007669"/>
    <property type="project" value="TreeGrafter"/>
</dbReference>
<dbReference type="SUPFAM" id="SSF110004">
    <property type="entry name" value="Glycolipid transfer protein, GLTP"/>
    <property type="match status" value="1"/>
</dbReference>
<dbReference type="InterPro" id="IPR014830">
    <property type="entry name" value="Glycolipid_transfer_prot_dom"/>
</dbReference>
<comment type="caution">
    <text evidence="3">The sequence shown here is derived from an EMBL/GenBank/DDBJ whole genome shotgun (WGS) entry which is preliminary data.</text>
</comment>